<dbReference type="OrthoDB" id="142679at2157"/>
<dbReference type="GO" id="GO:0016832">
    <property type="term" value="F:aldehyde-lyase activity"/>
    <property type="evidence" value="ECO:0007669"/>
    <property type="project" value="TreeGrafter"/>
</dbReference>
<evidence type="ECO:0000256" key="2">
    <source>
        <dbReference type="ARBA" id="ARBA00022723"/>
    </source>
</evidence>
<dbReference type="InterPro" id="IPR015813">
    <property type="entry name" value="Pyrv/PenolPyrv_kinase-like_dom"/>
</dbReference>
<dbReference type="PANTHER" id="PTHR30502:SF0">
    <property type="entry name" value="PHOSPHOENOLPYRUVATE CARBOXYLASE FAMILY PROTEIN"/>
    <property type="match status" value="1"/>
</dbReference>
<dbReference type="Gene3D" id="3.20.20.60">
    <property type="entry name" value="Phosphoenolpyruvate-binding domains"/>
    <property type="match status" value="1"/>
</dbReference>
<dbReference type="GO" id="GO:0046872">
    <property type="term" value="F:metal ion binding"/>
    <property type="evidence" value="ECO:0007669"/>
    <property type="project" value="UniProtKB-KW"/>
</dbReference>
<dbReference type="GO" id="GO:0005737">
    <property type="term" value="C:cytoplasm"/>
    <property type="evidence" value="ECO:0007669"/>
    <property type="project" value="TreeGrafter"/>
</dbReference>
<sequence>MHEGNTVLQAIAADRPAFGVAAETRSPIAVETLGAVGFDFVWVDLEHGGPSPLDAPALDELVRAAALAGTELFVRLPSGEPHVIRKALDAGVRTLLVPRVETATEVERAARATRYVYDGEPGDRGIGDGRDTRWGADLAGAVADEEVCLGVMIETAAAVEHLEAICAIPGLDFAFVGPADLSVSLGHPLETDHPEVRAAVSTVETTVAASDVALGGIRNDPEAAAAAIDDGYRVLRVGGQLAAARETLAERLDALSTE</sequence>
<gene>
    <name evidence="5" type="ORF">SAMN06264855_11094</name>
</gene>
<organism evidence="5 6">
    <name type="scientific">Halorubrum vacuolatum</name>
    <name type="common">Natronobacterium vacuolatum</name>
    <dbReference type="NCBI Taxonomy" id="63740"/>
    <lineage>
        <taxon>Archaea</taxon>
        <taxon>Methanobacteriati</taxon>
        <taxon>Methanobacteriota</taxon>
        <taxon>Stenosarchaea group</taxon>
        <taxon>Halobacteria</taxon>
        <taxon>Halobacteriales</taxon>
        <taxon>Haloferacaceae</taxon>
        <taxon>Halorubrum</taxon>
    </lineage>
</organism>
<dbReference type="Proteomes" id="UP000198397">
    <property type="component" value="Unassembled WGS sequence"/>
</dbReference>
<evidence type="ECO:0000259" key="4">
    <source>
        <dbReference type="Pfam" id="PF03328"/>
    </source>
</evidence>
<dbReference type="Pfam" id="PF03328">
    <property type="entry name" value="HpcH_HpaI"/>
    <property type="match status" value="1"/>
</dbReference>
<dbReference type="RefSeq" id="WP_089385068.1">
    <property type="nucleotide sequence ID" value="NZ_FZNQ01000010.1"/>
</dbReference>
<evidence type="ECO:0000256" key="1">
    <source>
        <dbReference type="ARBA" id="ARBA00005568"/>
    </source>
</evidence>
<dbReference type="EMBL" id="FZNQ01000010">
    <property type="protein sequence ID" value="SNR50457.1"/>
    <property type="molecule type" value="Genomic_DNA"/>
</dbReference>
<accession>A0A238WV82</accession>
<dbReference type="InterPro" id="IPR005000">
    <property type="entry name" value="Aldolase/citrate-lyase_domain"/>
</dbReference>
<keyword evidence="2" id="KW-0479">Metal-binding</keyword>
<feature type="domain" description="HpcH/HpaI aldolase/citrate lyase" evidence="4">
    <location>
        <begin position="25"/>
        <end position="240"/>
    </location>
</feature>
<proteinExistence type="inferred from homology"/>
<dbReference type="InterPro" id="IPR050251">
    <property type="entry name" value="HpcH-HpaI_aldolase"/>
</dbReference>
<protein>
    <submittedName>
        <fullName evidence="5">2,4-dihydroxyhept-2-enedioate aldolase</fullName>
    </submittedName>
</protein>
<evidence type="ECO:0000313" key="6">
    <source>
        <dbReference type="Proteomes" id="UP000198397"/>
    </source>
</evidence>
<dbReference type="SUPFAM" id="SSF51621">
    <property type="entry name" value="Phosphoenolpyruvate/pyruvate domain"/>
    <property type="match status" value="1"/>
</dbReference>
<name>A0A238WV82_HALVU</name>
<dbReference type="PANTHER" id="PTHR30502">
    <property type="entry name" value="2-KETO-3-DEOXY-L-RHAMNONATE ALDOLASE"/>
    <property type="match status" value="1"/>
</dbReference>
<evidence type="ECO:0000256" key="3">
    <source>
        <dbReference type="ARBA" id="ARBA00023239"/>
    </source>
</evidence>
<keyword evidence="3" id="KW-0456">Lyase</keyword>
<dbReference type="InterPro" id="IPR040442">
    <property type="entry name" value="Pyrv_kinase-like_dom_sf"/>
</dbReference>
<dbReference type="AlphaFoldDB" id="A0A238WV82"/>
<evidence type="ECO:0000313" key="5">
    <source>
        <dbReference type="EMBL" id="SNR50457.1"/>
    </source>
</evidence>
<keyword evidence="6" id="KW-1185">Reference proteome</keyword>
<comment type="similarity">
    <text evidence="1">Belongs to the HpcH/HpaI aldolase family.</text>
</comment>
<reference evidence="5 6" key="1">
    <citation type="submission" date="2017-06" db="EMBL/GenBank/DDBJ databases">
        <authorList>
            <person name="Kim H.J."/>
            <person name="Triplett B.A."/>
        </authorList>
    </citation>
    <scope>NUCLEOTIDE SEQUENCE [LARGE SCALE GENOMIC DNA]</scope>
    <source>
        <strain evidence="5 6">DSM 8800</strain>
    </source>
</reference>